<protein>
    <recommendedName>
        <fullName evidence="2">AbiTii domain-containing protein</fullName>
    </recommendedName>
</protein>
<gene>
    <name evidence="3" type="ORF">RHRU231_930218</name>
</gene>
<dbReference type="Pfam" id="PF18864">
    <property type="entry name" value="AbiTii"/>
    <property type="match status" value="1"/>
</dbReference>
<name>A0A098BUC8_9NOCA</name>
<reference evidence="3 4" key="1">
    <citation type="journal article" date="2014" name="Genome Announc.">
        <title>Draft Genome Sequence of Propane- and Butane-Oxidizing Actinobacterium Rhodococcus ruber IEGM 231.</title>
        <authorList>
            <person name="Ivshina I.B."/>
            <person name="Kuyukina M.S."/>
            <person name="Krivoruchko A.V."/>
            <person name="Barbe V."/>
            <person name="Fischer C."/>
        </authorList>
    </citation>
    <scope>NUCLEOTIDE SEQUENCE [LARGE SCALE GENOMIC DNA]</scope>
</reference>
<organism evidence="3 4">
    <name type="scientific">Rhodococcus ruber</name>
    <dbReference type="NCBI Taxonomy" id="1830"/>
    <lineage>
        <taxon>Bacteria</taxon>
        <taxon>Bacillati</taxon>
        <taxon>Actinomycetota</taxon>
        <taxon>Actinomycetes</taxon>
        <taxon>Mycobacteriales</taxon>
        <taxon>Nocardiaceae</taxon>
        <taxon>Rhodococcus</taxon>
    </lineage>
</organism>
<evidence type="ECO:0000256" key="1">
    <source>
        <dbReference type="SAM" id="MobiDB-lite"/>
    </source>
</evidence>
<feature type="compositionally biased region" description="Basic and acidic residues" evidence="1">
    <location>
        <begin position="356"/>
        <end position="371"/>
    </location>
</feature>
<dbReference type="AlphaFoldDB" id="A0A098BUC8"/>
<dbReference type="Proteomes" id="UP000042997">
    <property type="component" value="Unassembled WGS sequence"/>
</dbReference>
<sequence length="371" mass="40384">MMTLGRRAEASALAEEVLTDIELGKLRPTDIVRKASRLARLLDDTEALEWLLVEIRGYASYGNKDGLPKPAWSAAERSGRVYTDDDGTRRARTASIAELQAIVEGSQLQLSAAADAPVSVSSANPSQYVSLPQGNTVERINAVRTIRDSQNTLETVIGAVHQYVMERSYELRFGSAVESTFERIRSTVDAHIAALVPDALRKLTAAIELAASENPEHWADAAGYCRRLIKAVADALQPAGQPIGGRANGENNYINRLAYWIEKNETSSTARDVMVSDLEYFGRRLAAFTDAGNKGAHATVEQYDADRFIIGTYILLGDILRLPTDKNGEPSEWITEVAAPALSEDGLGDGQAARAEAVRVEPMETERPAPE</sequence>
<accession>A0A098BUC8</accession>
<feature type="region of interest" description="Disordered" evidence="1">
    <location>
        <begin position="341"/>
        <end position="371"/>
    </location>
</feature>
<evidence type="ECO:0000313" key="4">
    <source>
        <dbReference type="Proteomes" id="UP000042997"/>
    </source>
</evidence>
<dbReference type="InterPro" id="IPR041304">
    <property type="entry name" value="AbiTii"/>
</dbReference>
<dbReference type="EMBL" id="CCSD01000109">
    <property type="protein sequence ID" value="CDZ92339.1"/>
    <property type="molecule type" value="Genomic_DNA"/>
</dbReference>
<feature type="domain" description="AbiTii" evidence="2">
    <location>
        <begin position="13"/>
        <end position="175"/>
    </location>
</feature>
<evidence type="ECO:0000313" key="3">
    <source>
        <dbReference type="EMBL" id="CDZ92339.1"/>
    </source>
</evidence>
<proteinExistence type="predicted"/>
<evidence type="ECO:0000259" key="2">
    <source>
        <dbReference type="Pfam" id="PF18864"/>
    </source>
</evidence>